<dbReference type="Proteomes" id="UP000249390">
    <property type="component" value="Unassembled WGS sequence"/>
</dbReference>
<proteinExistence type="inferred from homology"/>
<dbReference type="AlphaFoldDB" id="A0A328EEJ0"/>
<evidence type="ECO:0000256" key="1">
    <source>
        <dbReference type="ARBA" id="ARBA00006484"/>
    </source>
</evidence>
<feature type="transmembrane region" description="Helical" evidence="3">
    <location>
        <begin position="20"/>
        <end position="39"/>
    </location>
</feature>
<keyword evidence="3" id="KW-0472">Membrane</keyword>
<keyword evidence="3" id="KW-0812">Transmembrane</keyword>
<sequence>MGILKELMDCLQFICTFQLWRMAIFWTLSLVYSYLKLYLQNFSLHKHKPYPRLSPKDHSYASTLLSRPVCVITGASSGLGAAAAHALANEGFYVVLVGRSLERLSKVTSDIRRSEVDACLKAFEVDMTSFESIVKFKGAVDPGAVKTEIMRELPWGISHIAFISLKALGLLQTPEDAVGSILDASLALPVSSGEYFFGGKGRTLASSPLSYNSKISRDLWDTSNDLFRELQEALETPD</sequence>
<evidence type="ECO:0000256" key="2">
    <source>
        <dbReference type="ARBA" id="ARBA00023002"/>
    </source>
</evidence>
<dbReference type="InterPro" id="IPR036291">
    <property type="entry name" value="NAD(P)-bd_dom_sf"/>
</dbReference>
<keyword evidence="3" id="KW-1133">Transmembrane helix</keyword>
<name>A0A328EEJ0_9ASTE</name>
<dbReference type="InterPro" id="IPR002347">
    <property type="entry name" value="SDR_fam"/>
</dbReference>
<evidence type="ECO:0000313" key="4">
    <source>
        <dbReference type="EMBL" id="RAL55009.1"/>
    </source>
</evidence>
<evidence type="ECO:0000313" key="5">
    <source>
        <dbReference type="Proteomes" id="UP000249390"/>
    </source>
</evidence>
<dbReference type="Gene3D" id="3.40.50.720">
    <property type="entry name" value="NAD(P)-binding Rossmann-like Domain"/>
    <property type="match status" value="1"/>
</dbReference>
<evidence type="ECO:0000256" key="3">
    <source>
        <dbReference type="SAM" id="Phobius"/>
    </source>
</evidence>
<dbReference type="SUPFAM" id="SSF51735">
    <property type="entry name" value="NAD(P)-binding Rossmann-fold domains"/>
    <property type="match status" value="1"/>
</dbReference>
<reference evidence="4 5" key="1">
    <citation type="submission" date="2018-06" db="EMBL/GenBank/DDBJ databases">
        <title>The Genome of Cuscuta australis (Dodder) Provides Insight into the Evolution of Plant Parasitism.</title>
        <authorList>
            <person name="Liu H."/>
        </authorList>
    </citation>
    <scope>NUCLEOTIDE SEQUENCE [LARGE SCALE GENOMIC DNA]</scope>
    <source>
        <strain evidence="5">cv. Yunnan</strain>
        <tissue evidence="4">Vines</tissue>
    </source>
</reference>
<accession>A0A328EEJ0</accession>
<dbReference type="PANTHER" id="PTHR24320">
    <property type="entry name" value="RETINOL DEHYDROGENASE"/>
    <property type="match status" value="1"/>
</dbReference>
<keyword evidence="2" id="KW-0560">Oxidoreductase</keyword>
<dbReference type="EMBL" id="NQVE01000005">
    <property type="protein sequence ID" value="RAL55009.1"/>
    <property type="molecule type" value="Genomic_DNA"/>
</dbReference>
<gene>
    <name evidence="4" type="ORF">DM860_013705</name>
</gene>
<comment type="similarity">
    <text evidence="1">Belongs to the short-chain dehydrogenases/reductases (SDR) family.</text>
</comment>
<dbReference type="Pfam" id="PF00106">
    <property type="entry name" value="adh_short"/>
    <property type="match status" value="1"/>
</dbReference>
<keyword evidence="5" id="KW-1185">Reference proteome</keyword>
<dbReference type="GO" id="GO:0016491">
    <property type="term" value="F:oxidoreductase activity"/>
    <property type="evidence" value="ECO:0007669"/>
    <property type="project" value="UniProtKB-KW"/>
</dbReference>
<comment type="caution">
    <text evidence="4">The sequence shown here is derived from an EMBL/GenBank/DDBJ whole genome shotgun (WGS) entry which is preliminary data.</text>
</comment>
<dbReference type="PANTHER" id="PTHR24320:SF227">
    <property type="entry name" value="RETINOL DEHYDROGENASE 11"/>
    <property type="match status" value="1"/>
</dbReference>
<protein>
    <submittedName>
        <fullName evidence="4">Uncharacterized protein</fullName>
    </submittedName>
</protein>
<organism evidence="4 5">
    <name type="scientific">Cuscuta australis</name>
    <dbReference type="NCBI Taxonomy" id="267555"/>
    <lineage>
        <taxon>Eukaryota</taxon>
        <taxon>Viridiplantae</taxon>
        <taxon>Streptophyta</taxon>
        <taxon>Embryophyta</taxon>
        <taxon>Tracheophyta</taxon>
        <taxon>Spermatophyta</taxon>
        <taxon>Magnoliopsida</taxon>
        <taxon>eudicotyledons</taxon>
        <taxon>Gunneridae</taxon>
        <taxon>Pentapetalae</taxon>
        <taxon>asterids</taxon>
        <taxon>lamiids</taxon>
        <taxon>Solanales</taxon>
        <taxon>Convolvulaceae</taxon>
        <taxon>Cuscuteae</taxon>
        <taxon>Cuscuta</taxon>
        <taxon>Cuscuta subgen. Grammica</taxon>
        <taxon>Cuscuta sect. Cleistogrammica</taxon>
    </lineage>
</organism>